<dbReference type="Gene3D" id="3.30.1120.80">
    <property type="match status" value="1"/>
</dbReference>
<keyword evidence="3 6" id="KW-0812">Transmembrane</keyword>
<dbReference type="Gene3D" id="3.40.720.10">
    <property type="entry name" value="Alkaline Phosphatase, subunit A"/>
    <property type="match status" value="1"/>
</dbReference>
<dbReference type="Proteomes" id="UP001326613">
    <property type="component" value="Chromosome"/>
</dbReference>
<feature type="transmembrane region" description="Helical" evidence="6">
    <location>
        <begin position="49"/>
        <end position="76"/>
    </location>
</feature>
<evidence type="ECO:0000256" key="2">
    <source>
        <dbReference type="ARBA" id="ARBA00022475"/>
    </source>
</evidence>
<keyword evidence="4 6" id="KW-1133">Transmembrane helix</keyword>
<organism evidence="8 9">
    <name type="scientific">Candidatus Trichorickettsia mobilis</name>
    <dbReference type="NCBI Taxonomy" id="1346319"/>
    <lineage>
        <taxon>Bacteria</taxon>
        <taxon>Pseudomonadati</taxon>
        <taxon>Pseudomonadota</taxon>
        <taxon>Alphaproteobacteria</taxon>
        <taxon>Rickettsiales</taxon>
        <taxon>Rickettsiaceae</taxon>
        <taxon>Rickettsieae</taxon>
        <taxon>Candidatus Trichorickettsia</taxon>
    </lineage>
</organism>
<gene>
    <name evidence="8" type="ORF">Trichorick_01254</name>
</gene>
<evidence type="ECO:0000256" key="5">
    <source>
        <dbReference type="ARBA" id="ARBA00023136"/>
    </source>
</evidence>
<reference evidence="8 9" key="1">
    <citation type="submission" date="2022-10" db="EMBL/GenBank/DDBJ databases">
        <title>Host association and intracellularity evolved multiple times independently in the Rickettsiales.</title>
        <authorList>
            <person name="Castelli M."/>
            <person name="Nardi T."/>
            <person name="Gammuto L."/>
            <person name="Bellinzona G."/>
            <person name="Sabaneyeva E."/>
            <person name="Potekhin A."/>
            <person name="Serra V."/>
            <person name="Petroni G."/>
            <person name="Sassera D."/>
        </authorList>
    </citation>
    <scope>NUCLEOTIDE SEQUENCE [LARGE SCALE GENOMIC DNA]</scope>
    <source>
        <strain evidence="8 9">Kr 154-4</strain>
    </source>
</reference>
<feature type="domain" description="Sulfatase N-terminal" evidence="7">
    <location>
        <begin position="287"/>
        <end position="554"/>
    </location>
</feature>
<keyword evidence="2" id="KW-1003">Cell membrane</keyword>
<evidence type="ECO:0000256" key="1">
    <source>
        <dbReference type="ARBA" id="ARBA00004651"/>
    </source>
</evidence>
<evidence type="ECO:0000256" key="3">
    <source>
        <dbReference type="ARBA" id="ARBA00022692"/>
    </source>
</evidence>
<feature type="transmembrane region" description="Helical" evidence="6">
    <location>
        <begin position="174"/>
        <end position="192"/>
    </location>
</feature>
<evidence type="ECO:0000259" key="7">
    <source>
        <dbReference type="Pfam" id="PF00884"/>
    </source>
</evidence>
<protein>
    <submittedName>
        <fullName evidence="8">Alkaline phosphatase/LTA synthase family protein</fullName>
    </submittedName>
</protein>
<name>A0ABZ0UWP9_9RICK</name>
<evidence type="ECO:0000256" key="6">
    <source>
        <dbReference type="SAM" id="Phobius"/>
    </source>
</evidence>
<dbReference type="Pfam" id="PF00884">
    <property type="entry name" value="Sulfatase"/>
    <property type="match status" value="1"/>
</dbReference>
<sequence>MIQLQSLFKGLFNLTLVRTYLIIQLITRIILTVYGLLNNQVQLIELPTILFIGLINDLIPICYFLPPILVLSVLFYKLSTRSRYLFSIATHFFAITILLLNAIAEMIFWDEFGTRFNFIAVDYLIYTHEIIGTVRESLPLPLIICSLLAVTVIIVFTTRHYISQQSINFQISKHLIYSGSLLFLGIIAFNFYDSLRFSLSTNRYAIELARNGYYELFSAFRNNSLDYNKFYTTIDDNIALNVVRARIGQDSQEFLNNNNIDRYSNSVGYKPISVFKSHNLAKQQKYNVILITVESLSAEFMTAFGNKNNITPYLDELAKAGLFFTKIYATGTRTVRGLEAITLSIPPTPGSSIIRRPNNQHLFNISSIFKEQGYVIDFVFGGYSYFDNLENYFTGNNYKITDRSNLKAEEISFSNIWGVADEDILSKALAVADQNYTLNQPFFSLILTTSNHRPYTFPAGRIDLPSGGGRNAAVKYTDYAIGKFIEAARTHPWFANTIFVIVADHCAASAGKTDLPVEKYHIPLIIYAPEILQPTVIDHLASQIDIAPTMLGLALPGYSYKTKFFGQDILQAPPNRAFISTYQLLGFMKDDNLVILAPNSLPNTYQLIANEKHKIEDLPALVQEAISFYQLAYKLYINGEMQEFEE</sequence>
<keyword evidence="9" id="KW-1185">Reference proteome</keyword>
<evidence type="ECO:0000313" key="9">
    <source>
        <dbReference type="Proteomes" id="UP001326613"/>
    </source>
</evidence>
<evidence type="ECO:0000256" key="4">
    <source>
        <dbReference type="ARBA" id="ARBA00022989"/>
    </source>
</evidence>
<feature type="transmembrane region" description="Helical" evidence="6">
    <location>
        <begin position="140"/>
        <end position="162"/>
    </location>
</feature>
<feature type="transmembrane region" description="Helical" evidence="6">
    <location>
        <begin position="88"/>
        <end position="109"/>
    </location>
</feature>
<comment type="subcellular location">
    <subcellularLocation>
        <location evidence="1">Cell membrane</location>
        <topology evidence="1">Multi-pass membrane protein</topology>
    </subcellularLocation>
</comment>
<dbReference type="InterPro" id="IPR000917">
    <property type="entry name" value="Sulfatase_N"/>
</dbReference>
<keyword evidence="5 6" id="KW-0472">Membrane</keyword>
<dbReference type="CDD" id="cd16015">
    <property type="entry name" value="LTA_synthase"/>
    <property type="match status" value="1"/>
</dbReference>
<dbReference type="PANTHER" id="PTHR47371">
    <property type="entry name" value="LIPOTEICHOIC ACID SYNTHASE"/>
    <property type="match status" value="1"/>
</dbReference>
<accession>A0ABZ0UWP9</accession>
<dbReference type="RefSeq" id="WP_323738121.1">
    <property type="nucleotide sequence ID" value="NZ_CP112932.1"/>
</dbReference>
<dbReference type="InterPro" id="IPR050448">
    <property type="entry name" value="OpgB/LTA_synthase_biosynth"/>
</dbReference>
<proteinExistence type="predicted"/>
<dbReference type="PANTHER" id="PTHR47371:SF3">
    <property type="entry name" value="PHOSPHOGLYCEROL TRANSFERASE I"/>
    <property type="match status" value="1"/>
</dbReference>
<evidence type="ECO:0000313" key="8">
    <source>
        <dbReference type="EMBL" id="WPY01344.1"/>
    </source>
</evidence>
<feature type="transmembrane region" description="Helical" evidence="6">
    <location>
        <begin position="12"/>
        <end position="37"/>
    </location>
</feature>
<dbReference type="InterPro" id="IPR017850">
    <property type="entry name" value="Alkaline_phosphatase_core_sf"/>
</dbReference>
<dbReference type="EMBL" id="CP112932">
    <property type="protein sequence ID" value="WPY01344.1"/>
    <property type="molecule type" value="Genomic_DNA"/>
</dbReference>
<dbReference type="PIRSF" id="PIRSF005091">
    <property type="entry name" value="Mmb_sulf_HI1246"/>
    <property type="match status" value="1"/>
</dbReference>
<dbReference type="InterPro" id="IPR012160">
    <property type="entry name" value="LtaS-like"/>
</dbReference>
<dbReference type="SUPFAM" id="SSF53649">
    <property type="entry name" value="Alkaline phosphatase-like"/>
    <property type="match status" value="1"/>
</dbReference>